<sequence>MRFVFLLVFIGFASLGMAQKTIKTIGGDLPVNDSINARSNDSLNSGLWKNPNNIQDYKIFNLENDTTFVDTTLTIYKDYKFNYLRKDNFELLPLSNVGQTYNRLSLDADTWLFPQSGQRSKYYNWFEAEDINYYSMPTPLTEWFFKTTFEQGQLLDASISFNTSKQLNFYIAYKGMKSLGKYKNLESSTGNFRFSTNYHSVNDRYDLKVHFVGQDIKNQENAGILYNEYFTSGEEDFQDRSRLEVILEDAESLLVGKRYFIRQQYALIHDKDSVRYNVLNIGHKFNYETKSYYYTDGNASDYFGDAYVSSNMRDQFKFRTMENHVFAELQNNLLGNIGFRVINYNYNYMYRTLTNVDGITIPSGIKANETAVKANYEKQIGGFDVNGYVATTLVGDFGGTDIYGEASYDFNDDNRLEASIHINDRMPNFNYLMYQSDYINYNWYNVDSFEKEQTKTLHAKLSLKKIANIDFTYSMLDNYTYFQKQESLSDSLTSIVKPAQYSGTINYLKLKLEKEFKLWKFALNNTIMYQEVVQDDDILNVPQFVTRNTFYFSTPMFKNNLQLQTGLTLKYFTKYYTDEFNPLLSEFSVQNNTEIGEYPIIDAFLDFKIRQTRFFFKAEHINNLFSKEYNYYSTVNTPYRDFVIRFGLVWNLFS</sequence>
<evidence type="ECO:0000313" key="3">
    <source>
        <dbReference type="Proteomes" id="UP001143545"/>
    </source>
</evidence>
<dbReference type="SUPFAM" id="SSF56935">
    <property type="entry name" value="Porins"/>
    <property type="match status" value="1"/>
</dbReference>
<dbReference type="Proteomes" id="UP001143545">
    <property type="component" value="Unassembled WGS sequence"/>
</dbReference>
<dbReference type="AlphaFoldDB" id="A0A9W6B8Y0"/>
<name>A0A9W6B8Y0_9FLAO</name>
<comment type="caution">
    <text evidence="2">The sequence shown here is derived from an EMBL/GenBank/DDBJ whole genome shotgun (WGS) entry which is preliminary data.</text>
</comment>
<protein>
    <recommendedName>
        <fullName evidence="4">Porin</fullName>
    </recommendedName>
</protein>
<feature type="chain" id="PRO_5040722148" description="Porin" evidence="1">
    <location>
        <begin position="19"/>
        <end position="654"/>
    </location>
</feature>
<accession>A0A9W6B8Y0</accession>
<evidence type="ECO:0000256" key="1">
    <source>
        <dbReference type="SAM" id="SignalP"/>
    </source>
</evidence>
<gene>
    <name evidence="2" type="ORF">NBRC110019_30860</name>
</gene>
<evidence type="ECO:0008006" key="4">
    <source>
        <dbReference type="Google" id="ProtNLM"/>
    </source>
</evidence>
<keyword evidence="1" id="KW-0732">Signal</keyword>
<organism evidence="2 3">
    <name type="scientific">Neptunitalea chrysea</name>
    <dbReference type="NCBI Taxonomy" id="1647581"/>
    <lineage>
        <taxon>Bacteria</taxon>
        <taxon>Pseudomonadati</taxon>
        <taxon>Bacteroidota</taxon>
        <taxon>Flavobacteriia</taxon>
        <taxon>Flavobacteriales</taxon>
        <taxon>Flavobacteriaceae</taxon>
        <taxon>Neptunitalea</taxon>
    </lineage>
</organism>
<dbReference type="EMBL" id="BRVP01000031">
    <property type="protein sequence ID" value="GLB54045.1"/>
    <property type="molecule type" value="Genomic_DNA"/>
</dbReference>
<dbReference type="InterPro" id="IPR025631">
    <property type="entry name" value="Porin_10"/>
</dbReference>
<keyword evidence="3" id="KW-1185">Reference proteome</keyword>
<dbReference type="RefSeq" id="WP_281756421.1">
    <property type="nucleotide sequence ID" value="NZ_BRVP01000031.1"/>
</dbReference>
<reference evidence="2" key="1">
    <citation type="submission" date="2022-07" db="EMBL/GenBank/DDBJ databases">
        <title>Taxonomy of Novel Oxalotrophic and Methylotrophic Bacteria.</title>
        <authorList>
            <person name="Sahin N."/>
            <person name="Tani A."/>
        </authorList>
    </citation>
    <scope>NUCLEOTIDE SEQUENCE</scope>
    <source>
        <strain evidence="2">AM327</strain>
    </source>
</reference>
<feature type="signal peptide" evidence="1">
    <location>
        <begin position="1"/>
        <end position="18"/>
    </location>
</feature>
<evidence type="ECO:0000313" key="2">
    <source>
        <dbReference type="EMBL" id="GLB54045.1"/>
    </source>
</evidence>
<dbReference type="Pfam" id="PF14121">
    <property type="entry name" value="Porin_10"/>
    <property type="match status" value="1"/>
</dbReference>
<proteinExistence type="predicted"/>